<protein>
    <recommendedName>
        <fullName evidence="3">DUF3572 domain-containing protein</fullName>
    </recommendedName>
</protein>
<evidence type="ECO:0008006" key="3">
    <source>
        <dbReference type="Google" id="ProtNLM"/>
    </source>
</evidence>
<dbReference type="STRING" id="464029.SAMN02982989_2968"/>
<proteinExistence type="predicted"/>
<sequence length="100" mass="10836">MPREPDYNRRNSADAEETAAAILGWLANEPDMLGRFLALSGLQPNQLRGAVNDPGFLSGMIDFLMGHEPTLLAFCEATGTKPETVAAAWRHYSGPVSGEF</sequence>
<dbReference type="Proteomes" id="UP000192903">
    <property type="component" value="Unassembled WGS sequence"/>
</dbReference>
<evidence type="ECO:0000313" key="2">
    <source>
        <dbReference type="Proteomes" id="UP000192903"/>
    </source>
</evidence>
<gene>
    <name evidence="1" type="ORF">SAMN02982989_2968</name>
</gene>
<evidence type="ECO:0000313" key="1">
    <source>
        <dbReference type="EMBL" id="SMF51140.1"/>
    </source>
</evidence>
<accession>A0A1X7FFI6</accession>
<dbReference type="OrthoDB" id="7356934at2"/>
<dbReference type="EMBL" id="FXAF01000006">
    <property type="protein sequence ID" value="SMF51140.1"/>
    <property type="molecule type" value="Genomic_DNA"/>
</dbReference>
<organism evidence="1 2">
    <name type="scientific">Xaviernesmea oryzae</name>
    <dbReference type="NCBI Taxonomy" id="464029"/>
    <lineage>
        <taxon>Bacteria</taxon>
        <taxon>Pseudomonadati</taxon>
        <taxon>Pseudomonadota</taxon>
        <taxon>Alphaproteobacteria</taxon>
        <taxon>Hyphomicrobiales</taxon>
        <taxon>Rhizobiaceae</taxon>
        <taxon>Rhizobium/Agrobacterium group</taxon>
        <taxon>Xaviernesmea</taxon>
    </lineage>
</organism>
<reference evidence="2" key="1">
    <citation type="submission" date="2017-04" db="EMBL/GenBank/DDBJ databases">
        <authorList>
            <person name="Varghese N."/>
            <person name="Submissions S."/>
        </authorList>
    </citation>
    <scope>NUCLEOTIDE SEQUENCE [LARGE SCALE GENOMIC DNA]</scope>
    <source>
        <strain evidence="2">B4P</strain>
    </source>
</reference>
<dbReference type="RefSeq" id="WP_085423078.1">
    <property type="nucleotide sequence ID" value="NZ_FXAF01000006.1"/>
</dbReference>
<dbReference type="Pfam" id="PF12096">
    <property type="entry name" value="DUF3572"/>
    <property type="match status" value="1"/>
</dbReference>
<dbReference type="InterPro" id="IPR021955">
    <property type="entry name" value="DUF3572"/>
</dbReference>
<name>A0A1X7FFI6_9HYPH</name>
<dbReference type="AlphaFoldDB" id="A0A1X7FFI6"/>
<keyword evidence="2" id="KW-1185">Reference proteome</keyword>